<reference evidence="8" key="1">
    <citation type="submission" date="2017-02" db="UniProtKB">
        <authorList>
            <consortium name="WormBaseParasite"/>
        </authorList>
    </citation>
    <scope>IDENTIFICATION</scope>
</reference>
<dbReference type="OMA" id="HEVSTMH"/>
<evidence type="ECO:0000256" key="2">
    <source>
        <dbReference type="ARBA" id="ARBA00022692"/>
    </source>
</evidence>
<evidence type="ECO:0000313" key="7">
    <source>
        <dbReference type="Proteomes" id="UP000271162"/>
    </source>
</evidence>
<evidence type="ECO:0000256" key="1">
    <source>
        <dbReference type="ARBA" id="ARBA00004370"/>
    </source>
</evidence>
<evidence type="ECO:0000256" key="5">
    <source>
        <dbReference type="SAM" id="Phobius"/>
    </source>
</evidence>
<dbReference type="EMBL" id="UYSL01021624">
    <property type="protein sequence ID" value="VDL78768.1"/>
    <property type="molecule type" value="Genomic_DNA"/>
</dbReference>
<dbReference type="PANTHER" id="PTHR23360:SF5">
    <property type="entry name" value="G-PROTEIN COUPLED RECEPTORS FAMILY 1 PROFILE DOMAIN-CONTAINING PROTEIN"/>
    <property type="match status" value="1"/>
</dbReference>
<dbReference type="SMART" id="SM01381">
    <property type="entry name" value="7TM_GPCR_Srsx"/>
    <property type="match status" value="1"/>
</dbReference>
<dbReference type="GO" id="GO:0004930">
    <property type="term" value="F:G protein-coupled receptor activity"/>
    <property type="evidence" value="ECO:0007669"/>
    <property type="project" value="InterPro"/>
</dbReference>
<dbReference type="PANTHER" id="PTHR23360">
    <property type="entry name" value="G-PROTEIN COUPLED RECEPTORS FAMILY 1 PROFILE DOMAIN-CONTAINING PROTEIN-RELATED"/>
    <property type="match status" value="1"/>
</dbReference>
<name>A0A0N4YEN4_NIPBR</name>
<keyword evidence="4 5" id="KW-0472">Membrane</keyword>
<dbReference type="Pfam" id="PF10320">
    <property type="entry name" value="7TM_GPCR_Srsx"/>
    <property type="match status" value="1"/>
</dbReference>
<protein>
    <submittedName>
        <fullName evidence="8">G_PROTEIN_RECEP_F1_2 domain-containing protein</fullName>
    </submittedName>
</protein>
<dbReference type="InterPro" id="IPR019424">
    <property type="entry name" value="7TM_GPCR_Srsx"/>
</dbReference>
<accession>A0A0N4YEN4</accession>
<keyword evidence="7" id="KW-1185">Reference proteome</keyword>
<evidence type="ECO:0000256" key="3">
    <source>
        <dbReference type="ARBA" id="ARBA00022989"/>
    </source>
</evidence>
<gene>
    <name evidence="6" type="ORF">NBR_LOCUS15174</name>
</gene>
<keyword evidence="2 5" id="KW-0812">Transmembrane</keyword>
<dbReference type="SUPFAM" id="SSF81321">
    <property type="entry name" value="Family A G protein-coupled receptor-like"/>
    <property type="match status" value="1"/>
</dbReference>
<evidence type="ECO:0000256" key="4">
    <source>
        <dbReference type="ARBA" id="ARBA00023136"/>
    </source>
</evidence>
<dbReference type="Gene3D" id="1.20.1070.10">
    <property type="entry name" value="Rhodopsin 7-helix transmembrane proteins"/>
    <property type="match status" value="1"/>
</dbReference>
<dbReference type="Proteomes" id="UP000271162">
    <property type="component" value="Unassembled WGS sequence"/>
</dbReference>
<dbReference type="WBParaSite" id="NBR_0001517301-mRNA-1">
    <property type="protein sequence ID" value="NBR_0001517301-mRNA-1"/>
    <property type="gene ID" value="NBR_0001517301"/>
</dbReference>
<dbReference type="AlphaFoldDB" id="A0A0N4YEN4"/>
<dbReference type="GO" id="GO:0016020">
    <property type="term" value="C:membrane"/>
    <property type="evidence" value="ECO:0007669"/>
    <property type="project" value="UniProtKB-SubCell"/>
</dbReference>
<dbReference type="STRING" id="27835.A0A0N4YEN4"/>
<feature type="transmembrane region" description="Helical" evidence="5">
    <location>
        <begin position="7"/>
        <end position="32"/>
    </location>
</feature>
<reference evidence="6 7" key="2">
    <citation type="submission" date="2018-11" db="EMBL/GenBank/DDBJ databases">
        <authorList>
            <consortium name="Pathogen Informatics"/>
        </authorList>
    </citation>
    <scope>NUCLEOTIDE SEQUENCE [LARGE SCALE GENOMIC DNA]</scope>
</reference>
<comment type="subcellular location">
    <subcellularLocation>
        <location evidence="1">Membrane</location>
    </subcellularLocation>
</comment>
<evidence type="ECO:0000313" key="8">
    <source>
        <dbReference type="WBParaSite" id="NBR_0001517301-mRNA-1"/>
    </source>
</evidence>
<keyword evidence="3 5" id="KW-1133">Transmembrane helix</keyword>
<dbReference type="InterPro" id="IPR000276">
    <property type="entry name" value="GPCR_Rhodpsn"/>
</dbReference>
<sequence length="110" mass="12553">MRTVFKSIFVTVAIVVFGWMFTFLVNSLSIYITDSPYIRGLINMYAGITVNIGTMSNIFVFYAINTEYRDVIRQMLCKQRKAEKGHEVSTMHGLADSRRTKFSGLTVVHS</sequence>
<organism evidence="8">
    <name type="scientific">Nippostrongylus brasiliensis</name>
    <name type="common">Rat hookworm</name>
    <dbReference type="NCBI Taxonomy" id="27835"/>
    <lineage>
        <taxon>Eukaryota</taxon>
        <taxon>Metazoa</taxon>
        <taxon>Ecdysozoa</taxon>
        <taxon>Nematoda</taxon>
        <taxon>Chromadorea</taxon>
        <taxon>Rhabditida</taxon>
        <taxon>Rhabditina</taxon>
        <taxon>Rhabditomorpha</taxon>
        <taxon>Strongyloidea</taxon>
        <taxon>Heligmosomidae</taxon>
        <taxon>Nippostrongylus</taxon>
    </lineage>
</organism>
<feature type="transmembrane region" description="Helical" evidence="5">
    <location>
        <begin position="44"/>
        <end position="64"/>
    </location>
</feature>
<proteinExistence type="predicted"/>
<dbReference type="InterPro" id="IPR047130">
    <property type="entry name" value="7TM_GPCR_Srsx_nematod"/>
</dbReference>
<evidence type="ECO:0000313" key="6">
    <source>
        <dbReference type="EMBL" id="VDL78768.1"/>
    </source>
</evidence>